<dbReference type="Proteomes" id="UP000527355">
    <property type="component" value="Unassembled WGS sequence"/>
</dbReference>
<dbReference type="InterPro" id="IPR036570">
    <property type="entry name" value="HORMA_dom_sf"/>
</dbReference>
<dbReference type="AlphaFoldDB" id="A0A7J7ZY49"/>
<dbReference type="GO" id="GO:0000423">
    <property type="term" value="P:mitophagy"/>
    <property type="evidence" value="ECO:0007669"/>
    <property type="project" value="TreeGrafter"/>
</dbReference>
<protein>
    <recommendedName>
        <fullName evidence="7">Autophagy related 13</fullName>
    </recommendedName>
</protein>
<evidence type="ECO:0000313" key="5">
    <source>
        <dbReference type="EMBL" id="KAF6378979.1"/>
    </source>
</evidence>
<evidence type="ECO:0000256" key="2">
    <source>
        <dbReference type="ARBA" id="ARBA00007341"/>
    </source>
</evidence>
<evidence type="ECO:0000256" key="4">
    <source>
        <dbReference type="ARBA" id="ARBA00025190"/>
    </source>
</evidence>
<comment type="similarity">
    <text evidence="2">Belongs to the ATG13 family. Metazoan subfamily.</text>
</comment>
<evidence type="ECO:0000313" key="6">
    <source>
        <dbReference type="Proteomes" id="UP000527355"/>
    </source>
</evidence>
<dbReference type="PANTHER" id="PTHR13430:SF4">
    <property type="entry name" value="AUTOPHAGY-RELATED PROTEIN 13"/>
    <property type="match status" value="1"/>
</dbReference>
<evidence type="ECO:0000256" key="1">
    <source>
        <dbReference type="ARBA" id="ARBA00004329"/>
    </source>
</evidence>
<evidence type="ECO:0000256" key="3">
    <source>
        <dbReference type="ARBA" id="ARBA00023006"/>
    </source>
</evidence>
<dbReference type="GO" id="GO:0005829">
    <property type="term" value="C:cytosol"/>
    <property type="evidence" value="ECO:0007669"/>
    <property type="project" value="TreeGrafter"/>
</dbReference>
<name>A0A7J7ZY49_MYOMY</name>
<accession>A0A7J7ZY49</accession>
<dbReference type="GO" id="GO:0034497">
    <property type="term" value="P:protein localization to phagophore assembly site"/>
    <property type="evidence" value="ECO:0007669"/>
    <property type="project" value="TreeGrafter"/>
</dbReference>
<keyword evidence="6" id="KW-1185">Reference proteome</keyword>
<gene>
    <name evidence="5" type="ORF">mMyoMyo1_009849</name>
</gene>
<dbReference type="Gene3D" id="3.30.900.10">
    <property type="entry name" value="HORMA domain"/>
    <property type="match status" value="1"/>
</dbReference>
<organism evidence="5 6">
    <name type="scientific">Myotis myotis</name>
    <name type="common">Greater mouse-eared bat</name>
    <name type="synonym">Vespertilio myotis</name>
    <dbReference type="NCBI Taxonomy" id="51298"/>
    <lineage>
        <taxon>Eukaryota</taxon>
        <taxon>Metazoa</taxon>
        <taxon>Chordata</taxon>
        <taxon>Craniata</taxon>
        <taxon>Vertebrata</taxon>
        <taxon>Euteleostomi</taxon>
        <taxon>Mammalia</taxon>
        <taxon>Eutheria</taxon>
        <taxon>Laurasiatheria</taxon>
        <taxon>Chiroptera</taxon>
        <taxon>Yangochiroptera</taxon>
        <taxon>Vespertilionidae</taxon>
        <taxon>Myotis</taxon>
    </lineage>
</organism>
<sequence>METDLNSQDRKDLEKLIKFFALKTVQVIVQAQLGEKNCTHSSSSPTSSDWFSLAIKDTPEVTHKAKKALAGQLPAVGRPMCTGISLKTSEGHSMELEIWCLEMNEKCDKEIKVPYKVYNRLPLLLKSLLAITRVTTAYRLSRKQDMNVSYSTGYILVKSS</sequence>
<proteinExistence type="inferred from homology"/>
<dbReference type="PANTHER" id="PTHR13430">
    <property type="match status" value="1"/>
</dbReference>
<comment type="caution">
    <text evidence="5">The sequence shown here is derived from an EMBL/GenBank/DDBJ whole genome shotgun (WGS) entry which is preliminary data.</text>
</comment>
<dbReference type="VEuPathDB" id="HostDB:GeneID_118665077"/>
<dbReference type="GO" id="GO:0000407">
    <property type="term" value="C:phagophore assembly site"/>
    <property type="evidence" value="ECO:0007669"/>
    <property type="project" value="UniProtKB-SubCell"/>
</dbReference>
<evidence type="ECO:0008006" key="7">
    <source>
        <dbReference type="Google" id="ProtNLM"/>
    </source>
</evidence>
<keyword evidence="3" id="KW-0072">Autophagy</keyword>
<dbReference type="GO" id="GO:1990316">
    <property type="term" value="C:Atg1/ULK1 kinase complex"/>
    <property type="evidence" value="ECO:0007669"/>
    <property type="project" value="TreeGrafter"/>
</dbReference>
<comment type="function">
    <text evidence="4">Autophagy factor required for autophagosome formation and mitophagy. Target of the TOR kinase signaling pathway that regulates autophagy through the control of the phosphorylation status of ATG13 and ULK1, and the regulation of the ATG13-ULK1-RB1CC1 complex. Through its regulation of ULK1 activity, plays a role in the regulation of the kinase activity of mTORC1 and cell proliferation.</text>
</comment>
<dbReference type="InterPro" id="IPR040182">
    <property type="entry name" value="ATG13"/>
</dbReference>
<dbReference type="EMBL" id="JABWUV010000002">
    <property type="protein sequence ID" value="KAF6378979.1"/>
    <property type="molecule type" value="Genomic_DNA"/>
</dbReference>
<reference evidence="5 6" key="1">
    <citation type="journal article" date="2020" name="Nature">
        <title>Six reference-quality genomes reveal evolution of bat adaptations.</title>
        <authorList>
            <person name="Jebb D."/>
            <person name="Huang Z."/>
            <person name="Pippel M."/>
            <person name="Hughes G.M."/>
            <person name="Lavrichenko K."/>
            <person name="Devanna P."/>
            <person name="Winkler S."/>
            <person name="Jermiin L.S."/>
            <person name="Skirmuntt E.C."/>
            <person name="Katzourakis A."/>
            <person name="Burkitt-Gray L."/>
            <person name="Ray D.A."/>
            <person name="Sullivan K.A.M."/>
            <person name="Roscito J.G."/>
            <person name="Kirilenko B.M."/>
            <person name="Davalos L.M."/>
            <person name="Corthals A.P."/>
            <person name="Power M.L."/>
            <person name="Jones G."/>
            <person name="Ransome R.D."/>
            <person name="Dechmann D.K.N."/>
            <person name="Locatelli A.G."/>
            <person name="Puechmaille S.J."/>
            <person name="Fedrigo O."/>
            <person name="Jarvis E.D."/>
            <person name="Hiller M."/>
            <person name="Vernes S.C."/>
            <person name="Myers E.W."/>
            <person name="Teeling E.C."/>
        </authorList>
    </citation>
    <scope>NUCLEOTIDE SEQUENCE [LARGE SCALE GENOMIC DNA]</scope>
    <source>
        <strain evidence="5">MMyoMyo1</strain>
        <tissue evidence="5">Flight muscle</tissue>
    </source>
</reference>
<comment type="subcellular location">
    <subcellularLocation>
        <location evidence="1">Preautophagosomal structure</location>
    </subcellularLocation>
</comment>
<dbReference type="GO" id="GO:0034727">
    <property type="term" value="P:piecemeal microautophagy of the nucleus"/>
    <property type="evidence" value="ECO:0007669"/>
    <property type="project" value="TreeGrafter"/>
</dbReference>